<dbReference type="RefSeq" id="WP_139714996.1">
    <property type="nucleotide sequence ID" value="NZ_CP040871.1"/>
</dbReference>
<keyword evidence="2" id="KW-0732">Signal</keyword>
<evidence type="ECO:0008006" key="5">
    <source>
        <dbReference type="Google" id="ProtNLM"/>
    </source>
</evidence>
<dbReference type="EMBL" id="CP040871">
    <property type="protein sequence ID" value="QDA56068.1"/>
    <property type="molecule type" value="Genomic_DNA"/>
</dbReference>
<dbReference type="OrthoDB" id="6057407at2"/>
<dbReference type="AlphaFoldDB" id="A0A5B7ZM71"/>
<reference evidence="3 4" key="1">
    <citation type="submission" date="2019-06" db="EMBL/GenBank/DDBJ databases">
        <title>Thermomonas aquatica sp. nov., isolated from an industrial wastewater treatment plant.</title>
        <authorList>
            <person name="Jeon J.H."/>
            <person name="Park D.-S."/>
        </authorList>
    </citation>
    <scope>NUCLEOTIDE SEQUENCE [LARGE SCALE GENOMIC DNA]</scope>
    <source>
        <strain evidence="3 4">SY21</strain>
    </source>
</reference>
<evidence type="ECO:0000313" key="3">
    <source>
        <dbReference type="EMBL" id="QDA56068.1"/>
    </source>
</evidence>
<dbReference type="KEGG" id="thes:FHQ07_01390"/>
<feature type="signal peptide" evidence="2">
    <location>
        <begin position="1"/>
        <end position="22"/>
    </location>
</feature>
<proteinExistence type="predicted"/>
<organism evidence="3 4">
    <name type="scientific">Thermomonas aquatica</name>
    <dbReference type="NCBI Taxonomy" id="2202149"/>
    <lineage>
        <taxon>Bacteria</taxon>
        <taxon>Pseudomonadati</taxon>
        <taxon>Pseudomonadota</taxon>
        <taxon>Gammaproteobacteria</taxon>
        <taxon>Lysobacterales</taxon>
        <taxon>Lysobacteraceae</taxon>
        <taxon>Thermomonas</taxon>
    </lineage>
</organism>
<evidence type="ECO:0000256" key="2">
    <source>
        <dbReference type="SAM" id="SignalP"/>
    </source>
</evidence>
<feature type="chain" id="PRO_5022950685" description="YggN family protein" evidence="2">
    <location>
        <begin position="23"/>
        <end position="218"/>
    </location>
</feature>
<feature type="coiled-coil region" evidence="1">
    <location>
        <begin position="31"/>
        <end position="62"/>
    </location>
</feature>
<evidence type="ECO:0000313" key="4">
    <source>
        <dbReference type="Proteomes" id="UP000308149"/>
    </source>
</evidence>
<keyword evidence="4" id="KW-1185">Reference proteome</keyword>
<name>A0A5B7ZM71_9GAMM</name>
<protein>
    <recommendedName>
        <fullName evidence="5">YggN family protein</fullName>
    </recommendedName>
</protein>
<sequence length="218" mass="23912">MKRIHILTAALLACAPLFGAQAADTKPTGIAAEIRTELADARKDVRAELAKAKRDLETDNLRIDNSLQFGDSGRKQKALPRAEITPQGDFLVENKQVAIDVSQRRQLLAYRARMLEVAKYGIEIGQRSADAALDAVGNGSIAGLLFGAFTGNLERNIERTVKQQIEPAVRGLCRQLPALRDSQQRLAANLPQFKPYATLEADDIADCERDVRSEFASL</sequence>
<dbReference type="Proteomes" id="UP000308149">
    <property type="component" value="Chromosome"/>
</dbReference>
<gene>
    <name evidence="3" type="ORF">FHQ07_01390</name>
</gene>
<accession>A0A5B7ZM71</accession>
<evidence type="ECO:0000256" key="1">
    <source>
        <dbReference type="SAM" id="Coils"/>
    </source>
</evidence>
<keyword evidence="1" id="KW-0175">Coiled coil</keyword>